<comment type="caution">
    <text evidence="1">The sequence shown here is derived from an EMBL/GenBank/DDBJ whole genome shotgun (WGS) entry which is preliminary data.</text>
</comment>
<reference evidence="1 2" key="1">
    <citation type="submission" date="2017-01" db="EMBL/GenBank/DDBJ databases">
        <title>Bacillus cereus isolates.</title>
        <authorList>
            <person name="Beno S.M."/>
        </authorList>
    </citation>
    <scope>NUCLEOTIDE SEQUENCE [LARGE SCALE GENOMIC DNA]</scope>
    <source>
        <strain evidence="1 2">FSL M7-1219</strain>
    </source>
</reference>
<evidence type="ECO:0000313" key="1">
    <source>
        <dbReference type="EMBL" id="OOR19247.1"/>
    </source>
</evidence>
<dbReference type="Proteomes" id="UP000191124">
    <property type="component" value="Unassembled WGS sequence"/>
</dbReference>
<proteinExistence type="predicted"/>
<organism evidence="1 2">
    <name type="scientific">Bacillus cereus</name>
    <dbReference type="NCBI Taxonomy" id="1396"/>
    <lineage>
        <taxon>Bacteria</taxon>
        <taxon>Bacillati</taxon>
        <taxon>Bacillota</taxon>
        <taxon>Bacilli</taxon>
        <taxon>Bacillales</taxon>
        <taxon>Bacillaceae</taxon>
        <taxon>Bacillus</taxon>
        <taxon>Bacillus cereus group</taxon>
    </lineage>
</organism>
<sequence length="83" mass="10113">MKSFKLKQQVEKYQKEAWELAEKCDTNLMNLKDRIYESGLAAEESKCLMKLSQDETDEAMKEYMNILKEMRMFYRKMMRQQLL</sequence>
<accession>A0A1S9UAI4</accession>
<dbReference type="EMBL" id="MUAL01000103">
    <property type="protein sequence ID" value="OOR19247.1"/>
    <property type="molecule type" value="Genomic_DNA"/>
</dbReference>
<protein>
    <submittedName>
        <fullName evidence="1">Uncharacterized protein</fullName>
    </submittedName>
</protein>
<evidence type="ECO:0000313" key="2">
    <source>
        <dbReference type="Proteomes" id="UP000191124"/>
    </source>
</evidence>
<dbReference type="RefSeq" id="WP_078181969.1">
    <property type="nucleotide sequence ID" value="NZ_MUAL01000103.1"/>
</dbReference>
<dbReference type="AlphaFoldDB" id="A0A1S9UAI4"/>
<gene>
    <name evidence="1" type="ORF">BW892_25620</name>
</gene>
<name>A0A1S9UAI4_BACCE</name>